<organism evidence="1 2">
    <name type="scientific">Microbacterium oxydans</name>
    <dbReference type="NCBI Taxonomy" id="82380"/>
    <lineage>
        <taxon>Bacteria</taxon>
        <taxon>Bacillati</taxon>
        <taxon>Actinomycetota</taxon>
        <taxon>Actinomycetes</taxon>
        <taxon>Micrococcales</taxon>
        <taxon>Microbacteriaceae</taxon>
        <taxon>Microbacterium</taxon>
    </lineage>
</organism>
<accession>A0A0F0KKM4</accession>
<dbReference type="Proteomes" id="UP000033725">
    <property type="component" value="Unassembled WGS sequence"/>
</dbReference>
<gene>
    <name evidence="1" type="ORF">RN51_02473</name>
</gene>
<reference evidence="1 2" key="1">
    <citation type="submission" date="2015-02" db="EMBL/GenBank/DDBJ databases">
        <title>Draft genome sequences of ten Microbacterium spp. with emphasis on heavy metal contaminated environments.</title>
        <authorList>
            <person name="Corretto E."/>
        </authorList>
    </citation>
    <scope>NUCLEOTIDE SEQUENCE [LARGE SCALE GENOMIC DNA]</scope>
    <source>
        <strain evidence="1 2">BEL163</strain>
    </source>
</reference>
<evidence type="ECO:0000313" key="1">
    <source>
        <dbReference type="EMBL" id="KJL21452.1"/>
    </source>
</evidence>
<protein>
    <submittedName>
        <fullName evidence="1">Uncharacterized protein</fullName>
    </submittedName>
</protein>
<name>A0A0F0KKM4_9MICO</name>
<comment type="caution">
    <text evidence="1">The sequence shown here is derived from an EMBL/GenBank/DDBJ whole genome shotgun (WGS) entry which is preliminary data.</text>
</comment>
<proteinExistence type="predicted"/>
<dbReference type="OrthoDB" id="5075071at2"/>
<dbReference type="EMBL" id="JYIV01000027">
    <property type="protein sequence ID" value="KJL21452.1"/>
    <property type="molecule type" value="Genomic_DNA"/>
</dbReference>
<sequence length="115" mass="12082">MTIGIDFDQIMAELKRLAREAAAFPAANEVAVSEGGTSKATDELRNAVAYAAGRLSVATQNAVDSLNDTQETIRQAVMMIAEQDAAIADDSKLILSLLDSAVAQSDSDTSAEADY</sequence>
<dbReference type="AlphaFoldDB" id="A0A0F0KKM4"/>
<dbReference type="PATRIC" id="fig|82380.10.peg.2481"/>
<evidence type="ECO:0000313" key="2">
    <source>
        <dbReference type="Proteomes" id="UP000033725"/>
    </source>
</evidence>
<dbReference type="RefSeq" id="WP_045264297.1">
    <property type="nucleotide sequence ID" value="NZ_JYIV01000027.1"/>
</dbReference>